<dbReference type="Gene3D" id="1.10.357.10">
    <property type="entry name" value="Tetracycline Repressor, domain 2"/>
    <property type="match status" value="1"/>
</dbReference>
<reference evidence="6 7" key="1">
    <citation type="submission" date="2018-06" db="EMBL/GenBank/DDBJ databases">
        <title>Paenibacillus montanisoli sp. nov., isolated from mountain area soil.</title>
        <authorList>
            <person name="Wu M."/>
        </authorList>
    </citation>
    <scope>NUCLEOTIDE SEQUENCE [LARGE SCALE GENOMIC DNA]</scope>
    <source>
        <strain evidence="6 7">RA17</strain>
    </source>
</reference>
<feature type="DNA-binding region" description="H-T-H motif" evidence="4">
    <location>
        <begin position="27"/>
        <end position="46"/>
    </location>
</feature>
<evidence type="ECO:0000256" key="4">
    <source>
        <dbReference type="PROSITE-ProRule" id="PRU00335"/>
    </source>
</evidence>
<evidence type="ECO:0000256" key="2">
    <source>
        <dbReference type="ARBA" id="ARBA00023125"/>
    </source>
</evidence>
<dbReference type="SUPFAM" id="SSF46689">
    <property type="entry name" value="Homeodomain-like"/>
    <property type="match status" value="1"/>
</dbReference>
<dbReference type="GO" id="GO:0003677">
    <property type="term" value="F:DNA binding"/>
    <property type="evidence" value="ECO:0007669"/>
    <property type="project" value="UniProtKB-UniRule"/>
</dbReference>
<comment type="caution">
    <text evidence="6">The sequence shown here is derived from an EMBL/GenBank/DDBJ whole genome shotgun (WGS) entry which is preliminary data.</text>
</comment>
<dbReference type="PANTHER" id="PTHR47506">
    <property type="entry name" value="TRANSCRIPTIONAL REGULATORY PROTEIN"/>
    <property type="match status" value="1"/>
</dbReference>
<evidence type="ECO:0000259" key="5">
    <source>
        <dbReference type="PROSITE" id="PS50977"/>
    </source>
</evidence>
<dbReference type="SUPFAM" id="SSF48498">
    <property type="entry name" value="Tetracyclin repressor-like, C-terminal domain"/>
    <property type="match status" value="1"/>
</dbReference>
<evidence type="ECO:0000256" key="1">
    <source>
        <dbReference type="ARBA" id="ARBA00023015"/>
    </source>
</evidence>
<sequence length="190" mass="21463">MKKESAKERILRVASELFYSDGIRAVGIDRIIAESGVAKASFYRNFATKDDLVVAFLELRQLRSLSKIEEAKKLYPDEPVKQLHHFIRFLSEGMRLPNFRGCPFTNTLLEFPDSTHPGHQAALKCRVVREGELANIARQAKVRNPEALAAQLEMLYGGAFVDAYIHKPAFDSDNFYNGAMILIESQLTNT</sequence>
<dbReference type="OrthoDB" id="116240at2"/>
<accession>A0A328UA95</accession>
<proteinExistence type="predicted"/>
<protein>
    <submittedName>
        <fullName evidence="6">TetR/AcrR family transcriptional regulator</fullName>
    </submittedName>
</protein>
<keyword evidence="7" id="KW-1185">Reference proteome</keyword>
<evidence type="ECO:0000313" key="6">
    <source>
        <dbReference type="EMBL" id="RAP77154.1"/>
    </source>
</evidence>
<keyword evidence="3" id="KW-0804">Transcription</keyword>
<keyword evidence="1" id="KW-0805">Transcription regulation</keyword>
<feature type="domain" description="HTH tetR-type" evidence="5">
    <location>
        <begin position="4"/>
        <end position="64"/>
    </location>
</feature>
<dbReference type="Proteomes" id="UP000249260">
    <property type="component" value="Unassembled WGS sequence"/>
</dbReference>
<name>A0A328UA95_9BACL</name>
<evidence type="ECO:0000313" key="7">
    <source>
        <dbReference type="Proteomes" id="UP000249260"/>
    </source>
</evidence>
<dbReference type="InterPro" id="IPR036271">
    <property type="entry name" value="Tet_transcr_reg_TetR-rel_C_sf"/>
</dbReference>
<organism evidence="6 7">
    <name type="scientific">Paenibacillus montanisoli</name>
    <dbReference type="NCBI Taxonomy" id="2081970"/>
    <lineage>
        <taxon>Bacteria</taxon>
        <taxon>Bacillati</taxon>
        <taxon>Bacillota</taxon>
        <taxon>Bacilli</taxon>
        <taxon>Bacillales</taxon>
        <taxon>Paenibacillaceae</taxon>
        <taxon>Paenibacillus</taxon>
    </lineage>
</organism>
<dbReference type="PRINTS" id="PR00455">
    <property type="entry name" value="HTHTETR"/>
</dbReference>
<keyword evidence="2 4" id="KW-0238">DNA-binding</keyword>
<dbReference type="AlphaFoldDB" id="A0A328UA95"/>
<dbReference type="EMBL" id="QLUW01000001">
    <property type="protein sequence ID" value="RAP77154.1"/>
    <property type="molecule type" value="Genomic_DNA"/>
</dbReference>
<dbReference type="PROSITE" id="PS50977">
    <property type="entry name" value="HTH_TETR_2"/>
    <property type="match status" value="1"/>
</dbReference>
<dbReference type="PANTHER" id="PTHR47506:SF3">
    <property type="entry name" value="HTH-TYPE TRANSCRIPTIONAL REGULATOR LMRA"/>
    <property type="match status" value="1"/>
</dbReference>
<dbReference type="InterPro" id="IPR009057">
    <property type="entry name" value="Homeodomain-like_sf"/>
</dbReference>
<gene>
    <name evidence="6" type="ORF">DL346_01225</name>
</gene>
<evidence type="ECO:0000256" key="3">
    <source>
        <dbReference type="ARBA" id="ARBA00023163"/>
    </source>
</evidence>
<dbReference type="RefSeq" id="WP_112880237.1">
    <property type="nucleotide sequence ID" value="NZ_QLUW01000001.1"/>
</dbReference>
<dbReference type="InterPro" id="IPR001647">
    <property type="entry name" value="HTH_TetR"/>
</dbReference>
<dbReference type="Pfam" id="PF00440">
    <property type="entry name" value="TetR_N"/>
    <property type="match status" value="1"/>
</dbReference>